<proteinExistence type="predicted"/>
<dbReference type="EMBL" id="PDCK01000039">
    <property type="protein sequence ID" value="PRQ55906.1"/>
    <property type="molecule type" value="Genomic_DNA"/>
</dbReference>
<protein>
    <submittedName>
        <fullName evidence="2">Uncharacterized protein</fullName>
    </submittedName>
</protein>
<gene>
    <name evidence="2" type="ORF">RchiOBHm_Chr1g0329801</name>
</gene>
<accession>A0A2P6SB56</accession>
<evidence type="ECO:0000256" key="1">
    <source>
        <dbReference type="SAM" id="MobiDB-lite"/>
    </source>
</evidence>
<feature type="region of interest" description="Disordered" evidence="1">
    <location>
        <begin position="23"/>
        <end position="57"/>
    </location>
</feature>
<reference evidence="2 3" key="1">
    <citation type="journal article" date="2018" name="Nat. Genet.">
        <title>The Rosa genome provides new insights in the design of modern roses.</title>
        <authorList>
            <person name="Bendahmane M."/>
        </authorList>
    </citation>
    <scope>NUCLEOTIDE SEQUENCE [LARGE SCALE GENOMIC DNA]</scope>
    <source>
        <strain evidence="3">cv. Old Blush</strain>
    </source>
</reference>
<sequence>MFNTLAQPSSQCSKYMRVTHLLKERTEKPTKKRDASLLAKRDMDRRRKVKGARELRV</sequence>
<organism evidence="2 3">
    <name type="scientific">Rosa chinensis</name>
    <name type="common">China rose</name>
    <dbReference type="NCBI Taxonomy" id="74649"/>
    <lineage>
        <taxon>Eukaryota</taxon>
        <taxon>Viridiplantae</taxon>
        <taxon>Streptophyta</taxon>
        <taxon>Embryophyta</taxon>
        <taxon>Tracheophyta</taxon>
        <taxon>Spermatophyta</taxon>
        <taxon>Magnoliopsida</taxon>
        <taxon>eudicotyledons</taxon>
        <taxon>Gunneridae</taxon>
        <taxon>Pentapetalae</taxon>
        <taxon>rosids</taxon>
        <taxon>fabids</taxon>
        <taxon>Rosales</taxon>
        <taxon>Rosaceae</taxon>
        <taxon>Rosoideae</taxon>
        <taxon>Rosoideae incertae sedis</taxon>
        <taxon>Rosa</taxon>
    </lineage>
</organism>
<dbReference type="Gramene" id="PRQ55906">
    <property type="protein sequence ID" value="PRQ55906"/>
    <property type="gene ID" value="RchiOBHm_Chr1g0329801"/>
</dbReference>
<comment type="caution">
    <text evidence="2">The sequence shown here is derived from an EMBL/GenBank/DDBJ whole genome shotgun (WGS) entry which is preliminary data.</text>
</comment>
<name>A0A2P6SB56_ROSCH</name>
<keyword evidence="3" id="KW-1185">Reference proteome</keyword>
<evidence type="ECO:0000313" key="2">
    <source>
        <dbReference type="EMBL" id="PRQ55906.1"/>
    </source>
</evidence>
<dbReference type="Proteomes" id="UP000238479">
    <property type="component" value="Chromosome 1"/>
</dbReference>
<evidence type="ECO:0000313" key="3">
    <source>
        <dbReference type="Proteomes" id="UP000238479"/>
    </source>
</evidence>
<dbReference type="AlphaFoldDB" id="A0A2P6SB56"/>